<dbReference type="PROSITE" id="PS50206">
    <property type="entry name" value="RHODANESE_3"/>
    <property type="match status" value="1"/>
</dbReference>
<protein>
    <submittedName>
        <fullName evidence="3">Rhodanese-like domain</fullName>
    </submittedName>
</protein>
<dbReference type="RefSeq" id="WP_114796992.1">
    <property type="nucleotide sequence ID" value="NZ_QQZY01000007.1"/>
</dbReference>
<accession>A0A7M2YUA9</accession>
<sequence>MAVSPGRRSLAELFADAHARIERLDPVQAHRATRSGALLIDIRSDLDRERDGVVPGALHIPRTVLEWRVDPDSPRRNPHVGGLDQQLILLCDHGYSSVFAAVTLVELGFARAGDVIGGYAAWRDAGLPTAPARPWRRGADEPAGLRAPDE</sequence>
<dbReference type="OrthoDB" id="4828183at2"/>
<name>A0A7M2YUA9_9ACTN</name>
<dbReference type="EMBL" id="QQZY01000007">
    <property type="protein sequence ID" value="RDI73673.1"/>
    <property type="molecule type" value="Genomic_DNA"/>
</dbReference>
<dbReference type="PANTHER" id="PTHR44086:SF10">
    <property type="entry name" value="THIOSULFATE SULFURTRANSFERASE_RHODANESE-LIKE DOMAIN-CONTAINING PROTEIN 3"/>
    <property type="match status" value="1"/>
</dbReference>
<dbReference type="AlphaFoldDB" id="A0A7M2YUA9"/>
<reference evidence="4" key="2">
    <citation type="journal article" date="2019" name="MicrobiologyOpen">
        <title>High-quality draft genome sequence of Gaiella occulta isolated from a 150 meter deep mineral water borehole and comparison with the genome sequences of other deep-branching lineages of the phylum Actinobacteria.</title>
        <authorList>
            <person name="Severino R."/>
            <person name="Froufe H.J.C."/>
            <person name="Barroso C."/>
            <person name="Albuquerque L."/>
            <person name="Lobo-da-Cunha A."/>
            <person name="da Costa M.S."/>
            <person name="Egas C."/>
        </authorList>
    </citation>
    <scope>NUCLEOTIDE SEQUENCE [LARGE SCALE GENOMIC DNA]</scope>
    <source>
        <strain evidence="4">F2-233</strain>
    </source>
</reference>
<reference evidence="3 4" key="1">
    <citation type="submission" date="2018-07" db="EMBL/GenBank/DDBJ databases">
        <title>High-quality-draft genome sequence of Gaiella occulta.</title>
        <authorList>
            <person name="Severino R."/>
            <person name="Froufe H.J.C."/>
            <person name="Rainey F.A."/>
            <person name="Barroso C."/>
            <person name="Albuquerque L."/>
            <person name="Lobo-Da-Cunha A."/>
            <person name="Da Costa M.S."/>
            <person name="Egas C."/>
        </authorList>
    </citation>
    <scope>NUCLEOTIDE SEQUENCE [LARGE SCALE GENOMIC DNA]</scope>
    <source>
        <strain evidence="3 4">F2-233</strain>
    </source>
</reference>
<dbReference type="Pfam" id="PF00581">
    <property type="entry name" value="Rhodanese"/>
    <property type="match status" value="1"/>
</dbReference>
<feature type="region of interest" description="Disordered" evidence="1">
    <location>
        <begin position="130"/>
        <end position="150"/>
    </location>
</feature>
<dbReference type="InterPro" id="IPR001763">
    <property type="entry name" value="Rhodanese-like_dom"/>
</dbReference>
<evidence type="ECO:0000259" key="2">
    <source>
        <dbReference type="PROSITE" id="PS50206"/>
    </source>
</evidence>
<keyword evidence="4" id="KW-1185">Reference proteome</keyword>
<evidence type="ECO:0000256" key="1">
    <source>
        <dbReference type="SAM" id="MobiDB-lite"/>
    </source>
</evidence>
<dbReference type="Proteomes" id="UP000254134">
    <property type="component" value="Unassembled WGS sequence"/>
</dbReference>
<dbReference type="PANTHER" id="PTHR44086">
    <property type="entry name" value="THIOSULFATE SULFURTRANSFERASE RDL2, MITOCHONDRIAL-RELATED"/>
    <property type="match status" value="1"/>
</dbReference>
<feature type="domain" description="Rhodanese" evidence="2">
    <location>
        <begin position="33"/>
        <end position="131"/>
    </location>
</feature>
<gene>
    <name evidence="3" type="ORF">Gocc_2586</name>
</gene>
<evidence type="ECO:0000313" key="4">
    <source>
        <dbReference type="Proteomes" id="UP000254134"/>
    </source>
</evidence>
<organism evidence="3 4">
    <name type="scientific">Gaiella occulta</name>
    <dbReference type="NCBI Taxonomy" id="1002870"/>
    <lineage>
        <taxon>Bacteria</taxon>
        <taxon>Bacillati</taxon>
        <taxon>Actinomycetota</taxon>
        <taxon>Thermoleophilia</taxon>
        <taxon>Gaiellales</taxon>
        <taxon>Gaiellaceae</taxon>
        <taxon>Gaiella</taxon>
    </lineage>
</organism>
<dbReference type="SUPFAM" id="SSF52821">
    <property type="entry name" value="Rhodanese/Cell cycle control phosphatase"/>
    <property type="match status" value="1"/>
</dbReference>
<dbReference type="Gene3D" id="3.40.250.10">
    <property type="entry name" value="Rhodanese-like domain"/>
    <property type="match status" value="1"/>
</dbReference>
<evidence type="ECO:0000313" key="3">
    <source>
        <dbReference type="EMBL" id="RDI73673.1"/>
    </source>
</evidence>
<dbReference type="GO" id="GO:0004792">
    <property type="term" value="F:thiosulfate-cyanide sulfurtransferase activity"/>
    <property type="evidence" value="ECO:0007669"/>
    <property type="project" value="TreeGrafter"/>
</dbReference>
<dbReference type="InterPro" id="IPR036873">
    <property type="entry name" value="Rhodanese-like_dom_sf"/>
</dbReference>
<dbReference type="SMART" id="SM00450">
    <property type="entry name" value="RHOD"/>
    <property type="match status" value="1"/>
</dbReference>
<comment type="caution">
    <text evidence="3">The sequence shown here is derived from an EMBL/GenBank/DDBJ whole genome shotgun (WGS) entry which is preliminary data.</text>
</comment>
<proteinExistence type="predicted"/>